<evidence type="ECO:0000313" key="2">
    <source>
        <dbReference type="EMBL" id="WMV32639.1"/>
    </source>
</evidence>
<protein>
    <recommendedName>
        <fullName evidence="1">Tf2-1-like SH3-like domain-containing protein</fullName>
    </recommendedName>
</protein>
<evidence type="ECO:0000259" key="1">
    <source>
        <dbReference type="Pfam" id="PF24626"/>
    </source>
</evidence>
<sequence>MDFITGLARYRTQHDSIWVIVDRMTKSSHFLPVKTTYSAQDYVRLYIQEIVRIHGVSVSILSDRSPYRISKRIVIVAYELELPSELASFHQVFHFSMLKNCMGDP</sequence>
<reference evidence="2" key="1">
    <citation type="submission" date="2023-08" db="EMBL/GenBank/DDBJ databases">
        <title>A de novo genome assembly of Solanum verrucosum Schlechtendal, a Mexican diploid species geographically isolated from the other diploid A-genome species in potato relatives.</title>
        <authorList>
            <person name="Hosaka K."/>
        </authorList>
    </citation>
    <scope>NUCLEOTIDE SEQUENCE</scope>
    <source>
        <tissue evidence="2">Young leaves</tissue>
    </source>
</reference>
<dbReference type="PANTHER" id="PTHR45835:SF91">
    <property type="entry name" value="RETROTRANSPOSON, TY3-GYPSY SUBCLASS-LIKE PROTEIN"/>
    <property type="match status" value="1"/>
</dbReference>
<dbReference type="EMBL" id="CP133617">
    <property type="protein sequence ID" value="WMV32639.1"/>
    <property type="molecule type" value="Genomic_DNA"/>
</dbReference>
<name>A0AAF0QY67_SOLVR</name>
<dbReference type="Gene3D" id="3.30.420.10">
    <property type="entry name" value="Ribonuclease H-like superfamily/Ribonuclease H"/>
    <property type="match status" value="1"/>
</dbReference>
<dbReference type="GO" id="GO:0003676">
    <property type="term" value="F:nucleic acid binding"/>
    <property type="evidence" value="ECO:0007669"/>
    <property type="project" value="InterPro"/>
</dbReference>
<accession>A0AAF0QY67</accession>
<proteinExistence type="predicted"/>
<dbReference type="InterPro" id="IPR036397">
    <property type="entry name" value="RNaseH_sf"/>
</dbReference>
<evidence type="ECO:0000313" key="3">
    <source>
        <dbReference type="Proteomes" id="UP001234989"/>
    </source>
</evidence>
<dbReference type="InterPro" id="IPR012337">
    <property type="entry name" value="RNaseH-like_sf"/>
</dbReference>
<dbReference type="InterPro" id="IPR056924">
    <property type="entry name" value="SH3_Tf2-1"/>
</dbReference>
<feature type="domain" description="Tf2-1-like SH3-like" evidence="1">
    <location>
        <begin position="65"/>
        <end position="101"/>
    </location>
</feature>
<gene>
    <name evidence="2" type="ORF">MTR67_026024</name>
</gene>
<dbReference type="Pfam" id="PF24626">
    <property type="entry name" value="SH3_Tf2-1"/>
    <property type="match status" value="1"/>
</dbReference>
<keyword evidence="3" id="KW-1185">Reference proteome</keyword>
<dbReference type="SUPFAM" id="SSF53098">
    <property type="entry name" value="Ribonuclease H-like"/>
    <property type="match status" value="1"/>
</dbReference>
<dbReference type="Proteomes" id="UP001234989">
    <property type="component" value="Chromosome 6"/>
</dbReference>
<dbReference type="AlphaFoldDB" id="A0AAF0QY67"/>
<dbReference type="PANTHER" id="PTHR45835">
    <property type="entry name" value="YALI0A06105P"/>
    <property type="match status" value="1"/>
</dbReference>
<organism evidence="2 3">
    <name type="scientific">Solanum verrucosum</name>
    <dbReference type="NCBI Taxonomy" id="315347"/>
    <lineage>
        <taxon>Eukaryota</taxon>
        <taxon>Viridiplantae</taxon>
        <taxon>Streptophyta</taxon>
        <taxon>Embryophyta</taxon>
        <taxon>Tracheophyta</taxon>
        <taxon>Spermatophyta</taxon>
        <taxon>Magnoliopsida</taxon>
        <taxon>eudicotyledons</taxon>
        <taxon>Gunneridae</taxon>
        <taxon>Pentapetalae</taxon>
        <taxon>asterids</taxon>
        <taxon>lamiids</taxon>
        <taxon>Solanales</taxon>
        <taxon>Solanaceae</taxon>
        <taxon>Solanoideae</taxon>
        <taxon>Solaneae</taxon>
        <taxon>Solanum</taxon>
    </lineage>
</organism>